<sequence>MQKTQKPLLYFKTKVALTVAKFYIHFSFQSANYHMINKVASQCS</sequence>
<reference evidence="1 2" key="1">
    <citation type="submission" date="2013-07" db="EMBL/GenBank/DDBJ databases">
        <title>Comparative Genomic and Metabolomic Analysis of Twelve Strains of Pseudoalteromonas luteoviolacea.</title>
        <authorList>
            <person name="Vynne N.G."/>
            <person name="Mansson M."/>
            <person name="Gram L."/>
        </authorList>
    </citation>
    <scope>NUCLEOTIDE SEQUENCE [LARGE SCALE GENOMIC DNA]</scope>
    <source>
        <strain evidence="1 2">DSM 6061</strain>
    </source>
</reference>
<dbReference type="PATRIC" id="fig|1365250.3.peg.1516"/>
<name>A0A166XM57_9GAMM</name>
<comment type="caution">
    <text evidence="1">The sequence shown here is derived from an EMBL/GenBank/DDBJ whole genome shotgun (WGS) entry which is preliminary data.</text>
</comment>
<dbReference type="AlphaFoldDB" id="A0A166XM57"/>
<organism evidence="1 2">
    <name type="scientific">Pseudoalteromonas luteoviolacea DSM 6061</name>
    <dbReference type="NCBI Taxonomy" id="1365250"/>
    <lineage>
        <taxon>Bacteria</taxon>
        <taxon>Pseudomonadati</taxon>
        <taxon>Pseudomonadota</taxon>
        <taxon>Gammaproteobacteria</taxon>
        <taxon>Alteromonadales</taxon>
        <taxon>Pseudoalteromonadaceae</taxon>
        <taxon>Pseudoalteromonas</taxon>
    </lineage>
</organism>
<keyword evidence="2" id="KW-1185">Reference proteome</keyword>
<dbReference type="EMBL" id="AUYB01000094">
    <property type="protein sequence ID" value="KZN40560.1"/>
    <property type="molecule type" value="Genomic_DNA"/>
</dbReference>
<dbReference type="Proteomes" id="UP000076643">
    <property type="component" value="Unassembled WGS sequence"/>
</dbReference>
<protein>
    <submittedName>
        <fullName evidence="1">Uncharacterized protein</fullName>
    </submittedName>
</protein>
<proteinExistence type="predicted"/>
<gene>
    <name evidence="1" type="ORF">N475_11450</name>
</gene>
<evidence type="ECO:0000313" key="1">
    <source>
        <dbReference type="EMBL" id="KZN40560.1"/>
    </source>
</evidence>
<accession>A0A166XM57</accession>
<evidence type="ECO:0000313" key="2">
    <source>
        <dbReference type="Proteomes" id="UP000076643"/>
    </source>
</evidence>